<feature type="compositionally biased region" description="Polar residues" evidence="5">
    <location>
        <begin position="1"/>
        <end position="11"/>
    </location>
</feature>
<feature type="compositionally biased region" description="Polar residues" evidence="5">
    <location>
        <begin position="280"/>
        <end position="293"/>
    </location>
</feature>
<reference evidence="7" key="1">
    <citation type="journal article" date="2023" name="Mol. Phylogenet. Evol.">
        <title>Genome-scale phylogeny and comparative genomics of the fungal order Sordariales.</title>
        <authorList>
            <person name="Hensen N."/>
            <person name="Bonometti L."/>
            <person name="Westerberg I."/>
            <person name="Brannstrom I.O."/>
            <person name="Guillou S."/>
            <person name="Cros-Aarteil S."/>
            <person name="Calhoun S."/>
            <person name="Haridas S."/>
            <person name="Kuo A."/>
            <person name="Mondo S."/>
            <person name="Pangilinan J."/>
            <person name="Riley R."/>
            <person name="LaButti K."/>
            <person name="Andreopoulos B."/>
            <person name="Lipzen A."/>
            <person name="Chen C."/>
            <person name="Yan M."/>
            <person name="Daum C."/>
            <person name="Ng V."/>
            <person name="Clum A."/>
            <person name="Steindorff A."/>
            <person name="Ohm R.A."/>
            <person name="Martin F."/>
            <person name="Silar P."/>
            <person name="Natvig D.O."/>
            <person name="Lalanne C."/>
            <person name="Gautier V."/>
            <person name="Ament-Velasquez S.L."/>
            <person name="Kruys A."/>
            <person name="Hutchinson M.I."/>
            <person name="Powell A.J."/>
            <person name="Barry K."/>
            <person name="Miller A.N."/>
            <person name="Grigoriev I.V."/>
            <person name="Debuchy R."/>
            <person name="Gladieux P."/>
            <person name="Hiltunen Thoren M."/>
            <person name="Johannesson H."/>
        </authorList>
    </citation>
    <scope>NUCLEOTIDE SEQUENCE</scope>
    <source>
        <strain evidence="7">PSN293</strain>
    </source>
</reference>
<protein>
    <recommendedName>
        <fullName evidence="6">CENP-V/GFA domain-containing protein</fullName>
    </recommendedName>
</protein>
<name>A0AAN7B3B3_9PEZI</name>
<dbReference type="Proteomes" id="UP001301769">
    <property type="component" value="Unassembled WGS sequence"/>
</dbReference>
<evidence type="ECO:0000313" key="7">
    <source>
        <dbReference type="EMBL" id="KAK4211221.1"/>
    </source>
</evidence>
<evidence type="ECO:0000256" key="2">
    <source>
        <dbReference type="ARBA" id="ARBA00022723"/>
    </source>
</evidence>
<keyword evidence="8" id="KW-1185">Reference proteome</keyword>
<evidence type="ECO:0000256" key="5">
    <source>
        <dbReference type="SAM" id="MobiDB-lite"/>
    </source>
</evidence>
<organism evidence="7 8">
    <name type="scientific">Rhypophila decipiens</name>
    <dbReference type="NCBI Taxonomy" id="261697"/>
    <lineage>
        <taxon>Eukaryota</taxon>
        <taxon>Fungi</taxon>
        <taxon>Dikarya</taxon>
        <taxon>Ascomycota</taxon>
        <taxon>Pezizomycotina</taxon>
        <taxon>Sordariomycetes</taxon>
        <taxon>Sordariomycetidae</taxon>
        <taxon>Sordariales</taxon>
        <taxon>Naviculisporaceae</taxon>
        <taxon>Rhypophila</taxon>
    </lineage>
</organism>
<evidence type="ECO:0000259" key="6">
    <source>
        <dbReference type="Pfam" id="PF04828"/>
    </source>
</evidence>
<dbReference type="GO" id="GO:0046872">
    <property type="term" value="F:metal ion binding"/>
    <property type="evidence" value="ECO:0007669"/>
    <property type="project" value="UniProtKB-KW"/>
</dbReference>
<feature type="region of interest" description="Disordered" evidence="5">
    <location>
        <begin position="280"/>
        <end position="303"/>
    </location>
</feature>
<comment type="caution">
    <text evidence="7">The sequence shown here is derived from an EMBL/GenBank/DDBJ whole genome shotgun (WGS) entry which is preliminary data.</text>
</comment>
<evidence type="ECO:0000256" key="4">
    <source>
        <dbReference type="ARBA" id="ARBA00023239"/>
    </source>
</evidence>
<keyword evidence="4" id="KW-0456">Lyase</keyword>
<dbReference type="InterPro" id="IPR011057">
    <property type="entry name" value="Mss4-like_sf"/>
</dbReference>
<feature type="region of interest" description="Disordered" evidence="5">
    <location>
        <begin position="57"/>
        <end position="83"/>
    </location>
</feature>
<gene>
    <name evidence="7" type="ORF">QBC37DRAFT_427353</name>
</gene>
<dbReference type="Pfam" id="PF04828">
    <property type="entry name" value="GFA"/>
    <property type="match status" value="1"/>
</dbReference>
<accession>A0AAN7B3B3</accession>
<dbReference type="Gene3D" id="3.90.1590.10">
    <property type="entry name" value="glutathione-dependent formaldehyde- activating enzyme (gfa)"/>
    <property type="match status" value="1"/>
</dbReference>
<dbReference type="PANTHER" id="PTHR33337">
    <property type="entry name" value="GFA DOMAIN-CONTAINING PROTEIN"/>
    <property type="match status" value="1"/>
</dbReference>
<comment type="similarity">
    <text evidence="1">Belongs to the Gfa family.</text>
</comment>
<feature type="domain" description="CENP-V/GFA" evidence="6">
    <location>
        <begin position="84"/>
        <end position="163"/>
    </location>
</feature>
<evidence type="ECO:0000256" key="3">
    <source>
        <dbReference type="ARBA" id="ARBA00022833"/>
    </source>
</evidence>
<evidence type="ECO:0000313" key="8">
    <source>
        <dbReference type="Proteomes" id="UP001301769"/>
    </source>
</evidence>
<reference evidence="7" key="2">
    <citation type="submission" date="2023-05" db="EMBL/GenBank/DDBJ databases">
        <authorList>
            <consortium name="Lawrence Berkeley National Laboratory"/>
            <person name="Steindorff A."/>
            <person name="Hensen N."/>
            <person name="Bonometti L."/>
            <person name="Westerberg I."/>
            <person name="Brannstrom I.O."/>
            <person name="Guillou S."/>
            <person name="Cros-Aarteil S."/>
            <person name="Calhoun S."/>
            <person name="Haridas S."/>
            <person name="Kuo A."/>
            <person name="Mondo S."/>
            <person name="Pangilinan J."/>
            <person name="Riley R."/>
            <person name="Labutti K."/>
            <person name="Andreopoulos B."/>
            <person name="Lipzen A."/>
            <person name="Chen C."/>
            <person name="Yanf M."/>
            <person name="Daum C."/>
            <person name="Ng V."/>
            <person name="Clum A."/>
            <person name="Ohm R."/>
            <person name="Martin F."/>
            <person name="Silar P."/>
            <person name="Natvig D."/>
            <person name="Lalanne C."/>
            <person name="Gautier V."/>
            <person name="Ament-Velasquez S.L."/>
            <person name="Kruys A."/>
            <person name="Hutchinson M.I."/>
            <person name="Powell A.J."/>
            <person name="Barry K."/>
            <person name="Miller A.N."/>
            <person name="Grigoriev I.V."/>
            <person name="Debuchy R."/>
            <person name="Gladieux P."/>
            <person name="Thoren M.H."/>
            <person name="Johannesson H."/>
        </authorList>
    </citation>
    <scope>NUCLEOTIDE SEQUENCE</scope>
    <source>
        <strain evidence="7">PSN293</strain>
    </source>
</reference>
<dbReference type="EMBL" id="MU858154">
    <property type="protein sequence ID" value="KAK4211221.1"/>
    <property type="molecule type" value="Genomic_DNA"/>
</dbReference>
<dbReference type="SUPFAM" id="SSF51316">
    <property type="entry name" value="Mss4-like"/>
    <property type="match status" value="2"/>
</dbReference>
<feature type="region of interest" description="Disordered" evidence="5">
    <location>
        <begin position="1"/>
        <end position="26"/>
    </location>
</feature>
<sequence>MATSTTENTAHQGAAEGEPSTSWDSSNALPEIATKKAAEIELLAQCLCKNHTFTSRVPVPTPSWPDESATPDKSRKNTTDATGSSAPLEAVYCHCTSCRRSTGGMYSVSVVWPGRIGDGHGEHQGQSDNFASLKRYKRSENSPATGLFCGTCSSLMFYELVLPKSSEQSQQTGCGQVVKHGVFLGCLSAYEIDSAGNRIGPVTGEEYTLIKPRDHLVVGDTVDGGATCWLRGWDRNEVKMWAGHRGVSEEFTQQSSTVNINDKHEDRHNLHDQGHDQLQTQADQPGVGQQDTALAQPEEGDSEQMPEYVHIKCHCEGVNLALQTGKSRREYLRKIDQKEKLPWFVNAKTGKPIGSIDGCDSCNVSSGSDLFCWTFAEVQYLSYASHSEFGSPVEAGPPEFPRDTIELKAAVEENMRRLQTLDSFSASDKRKEKGHPLGTLSLYKSSHDVQRYFCSRCSASIFYAWDDRPEMVDIAVGVVCSPDGMARAESTISWKFNGKVVWRDDILAPGSGRGWARGLVLAVEECTKELRT</sequence>
<keyword evidence="2" id="KW-0479">Metal-binding</keyword>
<keyword evidence="3" id="KW-0862">Zinc</keyword>
<evidence type="ECO:0000256" key="1">
    <source>
        <dbReference type="ARBA" id="ARBA00005495"/>
    </source>
</evidence>
<proteinExistence type="inferred from homology"/>
<dbReference type="GO" id="GO:0016846">
    <property type="term" value="F:carbon-sulfur lyase activity"/>
    <property type="evidence" value="ECO:0007669"/>
    <property type="project" value="InterPro"/>
</dbReference>
<dbReference type="AlphaFoldDB" id="A0AAN7B3B3"/>
<dbReference type="InterPro" id="IPR006913">
    <property type="entry name" value="CENP-V/GFA"/>
</dbReference>
<dbReference type="PANTHER" id="PTHR33337:SF8">
    <property type="entry name" value="CENP-V_GFA DOMAIN-CONTAINING PROTEIN"/>
    <property type="match status" value="1"/>
</dbReference>
<dbReference type="Gene3D" id="2.170.150.70">
    <property type="match status" value="1"/>
</dbReference>